<dbReference type="AlphaFoldDB" id="A0AA45WYS9"/>
<gene>
    <name evidence="3" type="ORF">SAMN06296020_11757</name>
</gene>
<sequence length="349" mass="39591">MGFRWHHTHNNQLEEMKNSIVAAVLGISVLVFAATVIINLLNHRPWENVVLPLVAAIIMYSAYRLYRKNRLRRFIKPFFLTFLCFVYLPAAWLTSPGSYSAMSFYGMTILFVSIIVANEWWEYLFPLGTALITIFLLLYEPFRPFQYTLYADPSLRALDLSINYLIAAATFFVVIMVMNRSFTSEHQRIFDASITDTLTGLYNRRYLYHLLGTLTGENAAPHSAFTLLMMDLNHFKKINDTFGHSEGDVVLKAFAEVLRQASRKSDIAIRYGGDEFILLLMGTADADAVQVEERVAQLFQPICDQYPAVGLSVSFGRADSEAGTADEIIKLADDLLYQNKSSRSQIPAD</sequence>
<evidence type="ECO:0000313" key="4">
    <source>
        <dbReference type="Proteomes" id="UP001158066"/>
    </source>
</evidence>
<dbReference type="PANTHER" id="PTHR45138">
    <property type="entry name" value="REGULATORY COMPONENTS OF SENSORY TRANSDUCTION SYSTEM"/>
    <property type="match status" value="1"/>
</dbReference>
<organism evidence="3 4">
    <name type="scientific">Anoxynatronum buryatiense</name>
    <dbReference type="NCBI Taxonomy" id="489973"/>
    <lineage>
        <taxon>Bacteria</taxon>
        <taxon>Bacillati</taxon>
        <taxon>Bacillota</taxon>
        <taxon>Clostridia</taxon>
        <taxon>Eubacteriales</taxon>
        <taxon>Clostridiaceae</taxon>
        <taxon>Anoxynatronum</taxon>
    </lineage>
</organism>
<feature type="transmembrane region" description="Helical" evidence="1">
    <location>
        <begin position="46"/>
        <end position="63"/>
    </location>
</feature>
<keyword evidence="1" id="KW-0472">Membrane</keyword>
<comment type="caution">
    <text evidence="3">The sequence shown here is derived from an EMBL/GenBank/DDBJ whole genome shotgun (WGS) entry which is preliminary data.</text>
</comment>
<feature type="transmembrane region" description="Helical" evidence="1">
    <location>
        <begin position="75"/>
        <end position="93"/>
    </location>
</feature>
<dbReference type="FunFam" id="3.30.70.270:FF:000001">
    <property type="entry name" value="Diguanylate cyclase domain protein"/>
    <property type="match status" value="1"/>
</dbReference>
<dbReference type="GO" id="GO:0005886">
    <property type="term" value="C:plasma membrane"/>
    <property type="evidence" value="ECO:0007669"/>
    <property type="project" value="TreeGrafter"/>
</dbReference>
<protein>
    <submittedName>
        <fullName evidence="3">Diguanylate cyclase (GGDEF) domain-containing protein</fullName>
    </submittedName>
</protein>
<dbReference type="GO" id="GO:1902201">
    <property type="term" value="P:negative regulation of bacterial-type flagellum-dependent cell motility"/>
    <property type="evidence" value="ECO:0007669"/>
    <property type="project" value="TreeGrafter"/>
</dbReference>
<dbReference type="InterPro" id="IPR050469">
    <property type="entry name" value="Diguanylate_Cyclase"/>
</dbReference>
<dbReference type="GO" id="GO:0052621">
    <property type="term" value="F:diguanylate cyclase activity"/>
    <property type="evidence" value="ECO:0007669"/>
    <property type="project" value="TreeGrafter"/>
</dbReference>
<dbReference type="Pfam" id="PF00990">
    <property type="entry name" value="GGDEF"/>
    <property type="match status" value="1"/>
</dbReference>
<evidence type="ECO:0000259" key="2">
    <source>
        <dbReference type="PROSITE" id="PS50887"/>
    </source>
</evidence>
<reference evidence="3" key="1">
    <citation type="submission" date="2017-05" db="EMBL/GenBank/DDBJ databases">
        <authorList>
            <person name="Varghese N."/>
            <person name="Submissions S."/>
        </authorList>
    </citation>
    <scope>NUCLEOTIDE SEQUENCE</scope>
    <source>
        <strain evidence="3">Su22</strain>
    </source>
</reference>
<dbReference type="SMART" id="SM00267">
    <property type="entry name" value="GGDEF"/>
    <property type="match status" value="1"/>
</dbReference>
<feature type="transmembrane region" description="Helical" evidence="1">
    <location>
        <begin position="124"/>
        <end position="142"/>
    </location>
</feature>
<dbReference type="SUPFAM" id="SSF55073">
    <property type="entry name" value="Nucleotide cyclase"/>
    <property type="match status" value="1"/>
</dbReference>
<name>A0AA45WYS9_9CLOT</name>
<evidence type="ECO:0000313" key="3">
    <source>
        <dbReference type="EMBL" id="SMP68766.1"/>
    </source>
</evidence>
<feature type="transmembrane region" description="Helical" evidence="1">
    <location>
        <begin position="99"/>
        <end position="117"/>
    </location>
</feature>
<dbReference type="PROSITE" id="PS50887">
    <property type="entry name" value="GGDEF"/>
    <property type="match status" value="1"/>
</dbReference>
<dbReference type="PANTHER" id="PTHR45138:SF9">
    <property type="entry name" value="DIGUANYLATE CYCLASE DGCM-RELATED"/>
    <property type="match status" value="1"/>
</dbReference>
<evidence type="ECO:0000256" key="1">
    <source>
        <dbReference type="SAM" id="Phobius"/>
    </source>
</evidence>
<dbReference type="NCBIfam" id="TIGR00254">
    <property type="entry name" value="GGDEF"/>
    <property type="match status" value="1"/>
</dbReference>
<accession>A0AA45WYS9</accession>
<dbReference type="InterPro" id="IPR000160">
    <property type="entry name" value="GGDEF_dom"/>
</dbReference>
<proteinExistence type="predicted"/>
<dbReference type="RefSeq" id="WP_283410552.1">
    <property type="nucleotide sequence ID" value="NZ_FXUF01000017.1"/>
</dbReference>
<keyword evidence="1" id="KW-0812">Transmembrane</keyword>
<feature type="transmembrane region" description="Helical" evidence="1">
    <location>
        <begin position="162"/>
        <end position="179"/>
    </location>
</feature>
<dbReference type="InterPro" id="IPR043128">
    <property type="entry name" value="Rev_trsase/Diguanyl_cyclase"/>
</dbReference>
<dbReference type="CDD" id="cd01949">
    <property type="entry name" value="GGDEF"/>
    <property type="match status" value="1"/>
</dbReference>
<feature type="transmembrane region" description="Helical" evidence="1">
    <location>
        <begin position="20"/>
        <end position="40"/>
    </location>
</feature>
<keyword evidence="1" id="KW-1133">Transmembrane helix</keyword>
<dbReference type="InterPro" id="IPR029787">
    <property type="entry name" value="Nucleotide_cyclase"/>
</dbReference>
<feature type="domain" description="GGDEF" evidence="2">
    <location>
        <begin position="223"/>
        <end position="349"/>
    </location>
</feature>
<dbReference type="Proteomes" id="UP001158066">
    <property type="component" value="Unassembled WGS sequence"/>
</dbReference>
<dbReference type="GO" id="GO:0043709">
    <property type="term" value="P:cell adhesion involved in single-species biofilm formation"/>
    <property type="evidence" value="ECO:0007669"/>
    <property type="project" value="TreeGrafter"/>
</dbReference>
<dbReference type="EMBL" id="FXUF01000017">
    <property type="protein sequence ID" value="SMP68766.1"/>
    <property type="molecule type" value="Genomic_DNA"/>
</dbReference>
<dbReference type="Gene3D" id="3.30.70.270">
    <property type="match status" value="1"/>
</dbReference>
<keyword evidence="4" id="KW-1185">Reference proteome</keyword>